<feature type="region of interest" description="Disordered" evidence="1">
    <location>
        <begin position="36"/>
        <end position="107"/>
    </location>
</feature>
<accession>A0A367JU09</accession>
<evidence type="ECO:0000313" key="3">
    <source>
        <dbReference type="Proteomes" id="UP000252139"/>
    </source>
</evidence>
<name>A0A367JU09_RHIAZ</name>
<reference evidence="2 3" key="1">
    <citation type="journal article" date="2018" name="G3 (Bethesda)">
        <title>Phylogenetic and Phylogenomic Definition of Rhizopus Species.</title>
        <authorList>
            <person name="Gryganskyi A.P."/>
            <person name="Golan J."/>
            <person name="Dolatabadi S."/>
            <person name="Mondo S."/>
            <person name="Robb S."/>
            <person name="Idnurm A."/>
            <person name="Muszewska A."/>
            <person name="Steczkiewicz K."/>
            <person name="Masonjones S."/>
            <person name="Liao H.L."/>
            <person name="Gajdeczka M.T."/>
            <person name="Anike F."/>
            <person name="Vuek A."/>
            <person name="Anishchenko I.M."/>
            <person name="Voigt K."/>
            <person name="de Hoog G.S."/>
            <person name="Smith M.E."/>
            <person name="Heitman J."/>
            <person name="Vilgalys R."/>
            <person name="Stajich J.E."/>
        </authorList>
    </citation>
    <scope>NUCLEOTIDE SEQUENCE [LARGE SCALE GENOMIC DNA]</scope>
    <source>
        <strain evidence="2 3">CBS 357.93</strain>
    </source>
</reference>
<keyword evidence="3" id="KW-1185">Reference proteome</keyword>
<feature type="compositionally biased region" description="Low complexity" evidence="1">
    <location>
        <begin position="44"/>
        <end position="61"/>
    </location>
</feature>
<feature type="compositionally biased region" description="Polar residues" evidence="1">
    <location>
        <begin position="85"/>
        <end position="100"/>
    </location>
</feature>
<comment type="caution">
    <text evidence="2">The sequence shown here is derived from an EMBL/GenBank/DDBJ whole genome shotgun (WGS) entry which is preliminary data.</text>
</comment>
<evidence type="ECO:0000313" key="2">
    <source>
        <dbReference type="EMBL" id="RCH93423.1"/>
    </source>
</evidence>
<protein>
    <submittedName>
        <fullName evidence="2">Uncharacterized protein</fullName>
    </submittedName>
</protein>
<gene>
    <name evidence="2" type="ORF">CU097_012395</name>
</gene>
<dbReference type="Proteomes" id="UP000252139">
    <property type="component" value="Unassembled WGS sequence"/>
</dbReference>
<organism evidence="2 3">
    <name type="scientific">Rhizopus azygosporus</name>
    <name type="common">Rhizopus microsporus var. azygosporus</name>
    <dbReference type="NCBI Taxonomy" id="86630"/>
    <lineage>
        <taxon>Eukaryota</taxon>
        <taxon>Fungi</taxon>
        <taxon>Fungi incertae sedis</taxon>
        <taxon>Mucoromycota</taxon>
        <taxon>Mucoromycotina</taxon>
        <taxon>Mucoromycetes</taxon>
        <taxon>Mucorales</taxon>
        <taxon>Mucorineae</taxon>
        <taxon>Rhizopodaceae</taxon>
        <taxon>Rhizopus</taxon>
    </lineage>
</organism>
<dbReference type="EMBL" id="PJQL01000699">
    <property type="protein sequence ID" value="RCH93423.1"/>
    <property type="molecule type" value="Genomic_DNA"/>
</dbReference>
<sequence length="107" mass="12251">MGQCNMMPMMMPMMDPRFMPQPFMMMDPRFMPGSPMMMPPMSPMSPGMMSPSPTLSTTSSTRPRGNSQYSSKETDSHRRYEKRNMSSAGSVTESVYTTKSWQKRSRN</sequence>
<proteinExistence type="predicted"/>
<feature type="compositionally biased region" description="Basic and acidic residues" evidence="1">
    <location>
        <begin position="72"/>
        <end position="84"/>
    </location>
</feature>
<dbReference type="AlphaFoldDB" id="A0A367JU09"/>
<evidence type="ECO:0000256" key="1">
    <source>
        <dbReference type="SAM" id="MobiDB-lite"/>
    </source>
</evidence>
<feature type="compositionally biased region" description="Polar residues" evidence="1">
    <location>
        <begin position="62"/>
        <end position="71"/>
    </location>
</feature>